<proteinExistence type="predicted"/>
<dbReference type="Proteomes" id="UP001234297">
    <property type="component" value="Chromosome 5"/>
</dbReference>
<comment type="caution">
    <text evidence="1">The sequence shown here is derived from an EMBL/GenBank/DDBJ whole genome shotgun (WGS) entry which is preliminary data.</text>
</comment>
<name>A0ACC2LZC9_PERAE</name>
<sequence>MSQFQSLLLVLLLWGTLTSAEPLRIGIPVDSPCPKYVEMKCNRASNKCFDGFSIRVFKLILERLQYTKPYKFIPYNDTYDSLIQQVYLKNFDAAVGDISIVANRTRYVDFSWHYTDMGMRMVVCEEPRAAKAWIFVKPFTKNMWAMTGVLFLYNGLIVWLMEKAGNEELEGSSYSSQFCSLVWLSFTTLFPIHGEELRSNLSRATMVVWLFVALVLTQSYTANLTSMLTVRQLRPSVLDVETLRRSSAMVGCDHGSFAKSYLENVLHFDSSHIQTYKSGEAYSNDLRTGKIKAAFLELAFIKIFLEANRKGFVVTGPTFEIGGYGYVFSKGSPLVEKVSTEIIGLRESGELHKLEQELLGSSSSPSKSPSSESDSQDHDSGRLSTDGFWGLFIISGGTSTLAFLLFQISRFHEKWRLKKRHQEPPVPENDHVIILPSLSKREAPPHMVKGSSVHYPPCWHCTIQQQEFRRSNTL</sequence>
<reference evidence="1 2" key="1">
    <citation type="journal article" date="2022" name="Hortic Res">
        <title>A haplotype resolved chromosomal level avocado genome allows analysis of novel avocado genes.</title>
        <authorList>
            <person name="Nath O."/>
            <person name="Fletcher S.J."/>
            <person name="Hayward A."/>
            <person name="Shaw L.M."/>
            <person name="Masouleh A.K."/>
            <person name="Furtado A."/>
            <person name="Henry R.J."/>
            <person name="Mitter N."/>
        </authorList>
    </citation>
    <scope>NUCLEOTIDE SEQUENCE [LARGE SCALE GENOMIC DNA]</scope>
    <source>
        <strain evidence="2">cv. Hass</strain>
    </source>
</reference>
<organism evidence="1 2">
    <name type="scientific">Persea americana</name>
    <name type="common">Avocado</name>
    <dbReference type="NCBI Taxonomy" id="3435"/>
    <lineage>
        <taxon>Eukaryota</taxon>
        <taxon>Viridiplantae</taxon>
        <taxon>Streptophyta</taxon>
        <taxon>Embryophyta</taxon>
        <taxon>Tracheophyta</taxon>
        <taxon>Spermatophyta</taxon>
        <taxon>Magnoliopsida</taxon>
        <taxon>Magnoliidae</taxon>
        <taxon>Laurales</taxon>
        <taxon>Lauraceae</taxon>
        <taxon>Persea</taxon>
    </lineage>
</organism>
<dbReference type="EMBL" id="CM056813">
    <property type="protein sequence ID" value="KAJ8638861.1"/>
    <property type="molecule type" value="Genomic_DNA"/>
</dbReference>
<evidence type="ECO:0000313" key="2">
    <source>
        <dbReference type="Proteomes" id="UP001234297"/>
    </source>
</evidence>
<accession>A0ACC2LZC9</accession>
<evidence type="ECO:0000313" key="1">
    <source>
        <dbReference type="EMBL" id="KAJ8638861.1"/>
    </source>
</evidence>
<protein>
    <submittedName>
        <fullName evidence="1">Uncharacterized protein</fullName>
    </submittedName>
</protein>
<keyword evidence="2" id="KW-1185">Reference proteome</keyword>
<gene>
    <name evidence="1" type="ORF">MRB53_015555</name>
</gene>